<dbReference type="OrthoDB" id="1118217at2"/>
<dbReference type="GO" id="GO:0016491">
    <property type="term" value="F:oxidoreductase activity"/>
    <property type="evidence" value="ECO:0007669"/>
    <property type="project" value="InterPro"/>
</dbReference>
<dbReference type="InterPro" id="IPR036249">
    <property type="entry name" value="Thioredoxin-like_sf"/>
</dbReference>
<dbReference type="EMBL" id="CP017141">
    <property type="protein sequence ID" value="AOM80054.1"/>
    <property type="molecule type" value="Genomic_DNA"/>
</dbReference>
<dbReference type="Gene3D" id="3.40.30.10">
    <property type="entry name" value="Glutaredoxin"/>
    <property type="match status" value="1"/>
</dbReference>
<dbReference type="PANTHER" id="PTHR42852">
    <property type="entry name" value="THIOL:DISULFIDE INTERCHANGE PROTEIN DSBE"/>
    <property type="match status" value="1"/>
</dbReference>
<evidence type="ECO:0000313" key="3">
    <source>
        <dbReference type="Proteomes" id="UP000094313"/>
    </source>
</evidence>
<name>A0A1D7QN15_9SPHI</name>
<protein>
    <recommendedName>
        <fullName evidence="1">Thioredoxin domain-containing protein</fullName>
    </recommendedName>
</protein>
<evidence type="ECO:0000259" key="1">
    <source>
        <dbReference type="PROSITE" id="PS51352"/>
    </source>
</evidence>
<proteinExistence type="predicted"/>
<dbReference type="InterPro" id="IPR013766">
    <property type="entry name" value="Thioredoxin_domain"/>
</dbReference>
<dbReference type="PANTHER" id="PTHR42852:SF13">
    <property type="entry name" value="PROTEIN DIPZ"/>
    <property type="match status" value="1"/>
</dbReference>
<organism evidence="2 3">
    <name type="scientific">Pedobacter steynii</name>
    <dbReference type="NCBI Taxonomy" id="430522"/>
    <lineage>
        <taxon>Bacteria</taxon>
        <taxon>Pseudomonadati</taxon>
        <taxon>Bacteroidota</taxon>
        <taxon>Sphingobacteriia</taxon>
        <taxon>Sphingobacteriales</taxon>
        <taxon>Sphingobacteriaceae</taxon>
        <taxon>Pedobacter</taxon>
    </lineage>
</organism>
<dbReference type="InterPro" id="IPR000866">
    <property type="entry name" value="AhpC/TSA"/>
</dbReference>
<feature type="domain" description="Thioredoxin" evidence="1">
    <location>
        <begin position="32"/>
        <end position="174"/>
    </location>
</feature>
<keyword evidence="3" id="KW-1185">Reference proteome</keyword>
<sequence length="450" mass="51324">MKKSNKMIQGLILFFIIVIACKVKAQPTIKALSVGDTVPDLAFRNLINYKGKLSLGMLSDKLVIIDFWTTGCPSCVEAIPALEQLQQEFADRIQIIMVNPWEKKEAIIKRVNAMKILRPGIGLTTLPNAYGDTVWRNIFPHAGVPHHIWIYKNKVIASTFSRNATREHIAKILAGEKVNLSLKVDLQLSGYDVKKSSLVHKGHPTLKPMFYSVFFKGIHGIGRGASTQIDTMDGVFIRRFYNQPILDLYKIAFGVSPYEKNRIRIDVADSVSMEWPRNNNDVDSWFDENCFSYEIALPVGLKERLTKHMQTDLNRYFSEIKRIEGFMQKNEYPCWILQKGSGNLNQQLDKESKVEELDSNTVNYQNQPFSVVYYALRSRIENSQHKIMLVDETGLNVTTKLSVIIPQGTMDFGKLKYYLNKAGLTIKKGKRKVDVLTIRTIKHANKKAAF</sequence>
<dbReference type="SUPFAM" id="SSF52833">
    <property type="entry name" value="Thioredoxin-like"/>
    <property type="match status" value="1"/>
</dbReference>
<reference evidence="2 3" key="1">
    <citation type="submission" date="2016-08" db="EMBL/GenBank/DDBJ databases">
        <authorList>
            <person name="Seilhamer J.J."/>
        </authorList>
    </citation>
    <scope>NUCLEOTIDE SEQUENCE [LARGE SCALE GENOMIC DNA]</scope>
    <source>
        <strain evidence="2 3">DX4</strain>
    </source>
</reference>
<evidence type="ECO:0000313" key="2">
    <source>
        <dbReference type="EMBL" id="AOM80054.1"/>
    </source>
</evidence>
<dbReference type="PROSITE" id="PS51352">
    <property type="entry name" value="THIOREDOXIN_2"/>
    <property type="match status" value="1"/>
</dbReference>
<dbReference type="InterPro" id="IPR050553">
    <property type="entry name" value="Thioredoxin_ResA/DsbE_sf"/>
</dbReference>
<accession>A0A1D7QN15</accession>
<dbReference type="Proteomes" id="UP000094313">
    <property type="component" value="Chromosome"/>
</dbReference>
<dbReference type="GO" id="GO:0016209">
    <property type="term" value="F:antioxidant activity"/>
    <property type="evidence" value="ECO:0007669"/>
    <property type="project" value="InterPro"/>
</dbReference>
<dbReference type="PROSITE" id="PS51257">
    <property type="entry name" value="PROKAR_LIPOPROTEIN"/>
    <property type="match status" value="1"/>
</dbReference>
<gene>
    <name evidence="2" type="ORF">BFS30_24550</name>
</gene>
<dbReference type="Pfam" id="PF00578">
    <property type="entry name" value="AhpC-TSA"/>
    <property type="match status" value="1"/>
</dbReference>
<dbReference type="RefSeq" id="WP_069381716.1">
    <property type="nucleotide sequence ID" value="NZ_CP017141.1"/>
</dbReference>
<dbReference type="AlphaFoldDB" id="A0A1D7QN15"/>
<dbReference type="KEGG" id="psty:BFS30_24550"/>
<dbReference type="CDD" id="cd02966">
    <property type="entry name" value="TlpA_like_family"/>
    <property type="match status" value="1"/>
</dbReference>